<keyword evidence="1" id="KW-0472">Membrane</keyword>
<keyword evidence="3" id="KW-1185">Reference proteome</keyword>
<feature type="transmembrane region" description="Helical" evidence="1">
    <location>
        <begin position="74"/>
        <end position="105"/>
    </location>
</feature>
<dbReference type="Gene3D" id="6.10.250.2870">
    <property type="match status" value="1"/>
</dbReference>
<feature type="transmembrane region" description="Helical" evidence="1">
    <location>
        <begin position="42"/>
        <end position="62"/>
    </location>
</feature>
<dbReference type="EMBL" id="QJKF01000009">
    <property type="protein sequence ID" value="PXX60920.1"/>
    <property type="molecule type" value="Genomic_DNA"/>
</dbReference>
<protein>
    <recommendedName>
        <fullName evidence="4">Signal transduction histidine kinase</fullName>
    </recommendedName>
</protein>
<dbReference type="Proteomes" id="UP000247569">
    <property type="component" value="Unassembled WGS sequence"/>
</dbReference>
<reference evidence="2 3" key="1">
    <citation type="submission" date="2018-05" db="EMBL/GenBank/DDBJ databases">
        <title>Genomic Encyclopedia of Type Strains, Phase IV (KMG-IV): sequencing the most valuable type-strain genomes for metagenomic binning, comparative biology and taxonomic classification.</title>
        <authorList>
            <person name="Goeker M."/>
        </authorList>
    </citation>
    <scope>NUCLEOTIDE SEQUENCE [LARGE SCALE GENOMIC DNA]</scope>
    <source>
        <strain evidence="2 3">DSM 44704</strain>
    </source>
</reference>
<evidence type="ECO:0000256" key="1">
    <source>
        <dbReference type="SAM" id="Phobius"/>
    </source>
</evidence>
<name>A0A318JWZ6_9NOCA</name>
<organism evidence="2 3">
    <name type="scientific">Nocardia tenerifensis</name>
    <dbReference type="NCBI Taxonomy" id="228006"/>
    <lineage>
        <taxon>Bacteria</taxon>
        <taxon>Bacillati</taxon>
        <taxon>Actinomycetota</taxon>
        <taxon>Actinomycetes</taxon>
        <taxon>Mycobacteriales</taxon>
        <taxon>Nocardiaceae</taxon>
        <taxon>Nocardia</taxon>
    </lineage>
</organism>
<evidence type="ECO:0008006" key="4">
    <source>
        <dbReference type="Google" id="ProtNLM"/>
    </source>
</evidence>
<feature type="transmembrane region" description="Helical" evidence="1">
    <location>
        <begin position="137"/>
        <end position="159"/>
    </location>
</feature>
<gene>
    <name evidence="2" type="ORF">DFR70_109111</name>
</gene>
<keyword evidence="1" id="KW-0812">Transmembrane</keyword>
<feature type="transmembrane region" description="Helical" evidence="1">
    <location>
        <begin position="111"/>
        <end position="130"/>
    </location>
</feature>
<accession>A0A318JWZ6</accession>
<proteinExistence type="predicted"/>
<sequence length="330" mass="34561">MPRDIVDVAAAGTVVAALALALLALLVTVSSSGSDPRADIGATAALLALCLPIYLWHLAFAVRGAVPRNASGTLLTLAVLVLGATPVLGVAWLNTAHIVAVVAALTLRPMLAVPISVMLTAATAPTALLLGASGPDALWLAVTTGMRVIAVYTLVWMVVALRRLLRAGAALAEQAVARERLRIDRELERTVRRALAEITSAARRAQDFTARDDRASARVELATLVDISRRGLAEARQLIRGFQQPAFHHEIASAAALLAAAGIEARVRLPAAGLPEKVDESLRVALRTELARLLRDGADEPVVLAVARVGGEWALECHGESPVSCAGSTR</sequence>
<evidence type="ECO:0000313" key="3">
    <source>
        <dbReference type="Proteomes" id="UP000247569"/>
    </source>
</evidence>
<dbReference type="AlphaFoldDB" id="A0A318JWZ6"/>
<keyword evidence="1" id="KW-1133">Transmembrane helix</keyword>
<comment type="caution">
    <text evidence="2">The sequence shown here is derived from an EMBL/GenBank/DDBJ whole genome shotgun (WGS) entry which is preliminary data.</text>
</comment>
<evidence type="ECO:0000313" key="2">
    <source>
        <dbReference type="EMBL" id="PXX60920.1"/>
    </source>
</evidence>